<dbReference type="AlphaFoldDB" id="A0AA36NA90"/>
<evidence type="ECO:0000313" key="2">
    <source>
        <dbReference type="Proteomes" id="UP001178507"/>
    </source>
</evidence>
<comment type="caution">
    <text evidence="1">The sequence shown here is derived from an EMBL/GenBank/DDBJ whole genome shotgun (WGS) entry which is preliminary data.</text>
</comment>
<dbReference type="Proteomes" id="UP001178507">
    <property type="component" value="Unassembled WGS sequence"/>
</dbReference>
<reference evidence="1" key="1">
    <citation type="submission" date="2023-08" db="EMBL/GenBank/DDBJ databases">
        <authorList>
            <person name="Chen Y."/>
            <person name="Shah S."/>
            <person name="Dougan E. K."/>
            <person name="Thang M."/>
            <person name="Chan C."/>
        </authorList>
    </citation>
    <scope>NUCLEOTIDE SEQUENCE</scope>
</reference>
<protein>
    <submittedName>
        <fullName evidence="1">Uncharacterized protein</fullName>
    </submittedName>
</protein>
<dbReference type="EMBL" id="CAUJNA010003013">
    <property type="protein sequence ID" value="CAJ1394988.1"/>
    <property type="molecule type" value="Genomic_DNA"/>
</dbReference>
<evidence type="ECO:0000313" key="1">
    <source>
        <dbReference type="EMBL" id="CAJ1394988.1"/>
    </source>
</evidence>
<organism evidence="1 2">
    <name type="scientific">Effrenium voratum</name>
    <dbReference type="NCBI Taxonomy" id="2562239"/>
    <lineage>
        <taxon>Eukaryota</taxon>
        <taxon>Sar</taxon>
        <taxon>Alveolata</taxon>
        <taxon>Dinophyceae</taxon>
        <taxon>Suessiales</taxon>
        <taxon>Symbiodiniaceae</taxon>
        <taxon>Effrenium</taxon>
    </lineage>
</organism>
<gene>
    <name evidence="1" type="ORF">EVOR1521_LOCUS19530</name>
</gene>
<proteinExistence type="predicted"/>
<accession>A0AA36NA90</accession>
<sequence>MATQLQTDPQIRQLMRGLCVEGVGRMSQDTSKATRISIGMKTSEGEILGASYTSPVIADSDLPPLLGNKALRRSRALLDCATGKLVLPGPGGVTLTPSPGTKVFDLQLSDSGHFILPLHQKKNVDKEVGLAKEQCYDFQTACRQCANSSTGGGGKPKSC</sequence>
<keyword evidence="2" id="KW-1185">Reference proteome</keyword>
<name>A0AA36NA90_9DINO</name>